<feature type="compositionally biased region" description="Basic and acidic residues" evidence="1">
    <location>
        <begin position="89"/>
        <end position="100"/>
    </location>
</feature>
<protein>
    <submittedName>
        <fullName evidence="2">Uncharacterized protein</fullName>
    </submittedName>
</protein>
<dbReference type="EMBL" id="MKHE01000005">
    <property type="protein sequence ID" value="OWK14640.1"/>
    <property type="molecule type" value="Genomic_DNA"/>
</dbReference>
<feature type="region of interest" description="Disordered" evidence="1">
    <location>
        <begin position="32"/>
        <end position="100"/>
    </location>
</feature>
<evidence type="ECO:0000256" key="1">
    <source>
        <dbReference type="SAM" id="MobiDB-lite"/>
    </source>
</evidence>
<dbReference type="AlphaFoldDB" id="A0A212D8S3"/>
<sequence>MTRQRQQPASDVFFPRPVVRLRPITAVRLHVRPSSHREELRDGAGKETSPFSAGIAERPPVPLGRRTSRTSAACDHFRRPAGTSAGGCDKQEVPTHEVGQ</sequence>
<reference evidence="2 3" key="1">
    <citation type="journal article" date="2018" name="Mol. Genet. Genomics">
        <title>The red deer Cervus elaphus genome CerEla1.0: sequencing, annotating, genes, and chromosomes.</title>
        <authorList>
            <person name="Bana N.A."/>
            <person name="Nyiri A."/>
            <person name="Nagy J."/>
            <person name="Frank K."/>
            <person name="Nagy T."/>
            <person name="Steger V."/>
            <person name="Schiller M."/>
            <person name="Lakatos P."/>
            <person name="Sugar L."/>
            <person name="Horn P."/>
            <person name="Barta E."/>
            <person name="Orosz L."/>
        </authorList>
    </citation>
    <scope>NUCLEOTIDE SEQUENCE [LARGE SCALE GENOMIC DNA]</scope>
    <source>
        <strain evidence="2">Hungarian</strain>
    </source>
</reference>
<comment type="caution">
    <text evidence="2">The sequence shown here is derived from an EMBL/GenBank/DDBJ whole genome shotgun (WGS) entry which is preliminary data.</text>
</comment>
<accession>A0A212D8S3</accession>
<evidence type="ECO:0000313" key="3">
    <source>
        <dbReference type="Proteomes" id="UP000242450"/>
    </source>
</evidence>
<evidence type="ECO:0000313" key="2">
    <source>
        <dbReference type="EMBL" id="OWK14640.1"/>
    </source>
</evidence>
<organism evidence="2 3">
    <name type="scientific">Cervus elaphus hippelaphus</name>
    <name type="common">European red deer</name>
    <dbReference type="NCBI Taxonomy" id="46360"/>
    <lineage>
        <taxon>Eukaryota</taxon>
        <taxon>Metazoa</taxon>
        <taxon>Chordata</taxon>
        <taxon>Craniata</taxon>
        <taxon>Vertebrata</taxon>
        <taxon>Euteleostomi</taxon>
        <taxon>Mammalia</taxon>
        <taxon>Eutheria</taxon>
        <taxon>Laurasiatheria</taxon>
        <taxon>Artiodactyla</taxon>
        <taxon>Ruminantia</taxon>
        <taxon>Pecora</taxon>
        <taxon>Cervidae</taxon>
        <taxon>Cervinae</taxon>
        <taxon>Cervus</taxon>
    </lineage>
</organism>
<dbReference type="Proteomes" id="UP000242450">
    <property type="component" value="Chromosome 5"/>
</dbReference>
<proteinExistence type="predicted"/>
<gene>
    <name evidence="2" type="ORF">Celaphus_00001116</name>
</gene>
<keyword evidence="3" id="KW-1185">Reference proteome</keyword>
<feature type="compositionally biased region" description="Basic and acidic residues" evidence="1">
    <location>
        <begin position="35"/>
        <end position="45"/>
    </location>
</feature>
<name>A0A212D8S3_CEREH</name>